<accession>A0A1V6SWM7</accession>
<proteinExistence type="predicted"/>
<gene>
    <name evidence="2" type="ORF">PENSTE_c018G00776</name>
</gene>
<sequence>MCAITQLDRDTSIFVSPGHRLYITATINAHAKCLSTLDRIPTTLGTKGLDKFDNLTTNVTIGLFTVPPSFIKLAMQNGQKIDLQDQRSDGSSPRSKLRREYDQSLESVPSITKKYTHLRPMKQGDKTPDIV</sequence>
<comment type="caution">
    <text evidence="2">The sequence shown here is derived from an EMBL/GenBank/DDBJ whole genome shotgun (WGS) entry which is preliminary data.</text>
</comment>
<feature type="region of interest" description="Disordered" evidence="1">
    <location>
        <begin position="82"/>
        <end position="131"/>
    </location>
</feature>
<protein>
    <submittedName>
        <fullName evidence="2">Uncharacterized protein</fullName>
    </submittedName>
</protein>
<name>A0A1V6SWM7_9EURO</name>
<evidence type="ECO:0000313" key="3">
    <source>
        <dbReference type="Proteomes" id="UP000191285"/>
    </source>
</evidence>
<dbReference type="Proteomes" id="UP000191285">
    <property type="component" value="Unassembled WGS sequence"/>
</dbReference>
<evidence type="ECO:0000313" key="2">
    <source>
        <dbReference type="EMBL" id="OQE18230.1"/>
    </source>
</evidence>
<organism evidence="2 3">
    <name type="scientific">Penicillium steckii</name>
    <dbReference type="NCBI Taxonomy" id="303698"/>
    <lineage>
        <taxon>Eukaryota</taxon>
        <taxon>Fungi</taxon>
        <taxon>Dikarya</taxon>
        <taxon>Ascomycota</taxon>
        <taxon>Pezizomycotina</taxon>
        <taxon>Eurotiomycetes</taxon>
        <taxon>Eurotiomycetidae</taxon>
        <taxon>Eurotiales</taxon>
        <taxon>Aspergillaceae</taxon>
        <taxon>Penicillium</taxon>
    </lineage>
</organism>
<evidence type="ECO:0000256" key="1">
    <source>
        <dbReference type="SAM" id="MobiDB-lite"/>
    </source>
</evidence>
<dbReference type="AlphaFoldDB" id="A0A1V6SWM7"/>
<dbReference type="EMBL" id="MLKD01000018">
    <property type="protein sequence ID" value="OQE18230.1"/>
    <property type="molecule type" value="Genomic_DNA"/>
</dbReference>
<keyword evidence="3" id="KW-1185">Reference proteome</keyword>
<reference evidence="3" key="1">
    <citation type="journal article" date="2017" name="Nat. Microbiol.">
        <title>Global analysis of biosynthetic gene clusters reveals vast potential of secondary metabolite production in Penicillium species.</title>
        <authorList>
            <person name="Nielsen J.C."/>
            <person name="Grijseels S."/>
            <person name="Prigent S."/>
            <person name="Ji B."/>
            <person name="Dainat J."/>
            <person name="Nielsen K.F."/>
            <person name="Frisvad J.C."/>
            <person name="Workman M."/>
            <person name="Nielsen J."/>
        </authorList>
    </citation>
    <scope>NUCLEOTIDE SEQUENCE [LARGE SCALE GENOMIC DNA]</scope>
    <source>
        <strain evidence="3">IBT 24891</strain>
    </source>
</reference>
<feature type="compositionally biased region" description="Basic and acidic residues" evidence="1">
    <location>
        <begin position="122"/>
        <end position="131"/>
    </location>
</feature>